<proteinExistence type="predicted"/>
<dbReference type="GeneID" id="37022362"/>
<organism evidence="3 4">
    <name type="scientific">Meira miltonrushii</name>
    <dbReference type="NCBI Taxonomy" id="1280837"/>
    <lineage>
        <taxon>Eukaryota</taxon>
        <taxon>Fungi</taxon>
        <taxon>Dikarya</taxon>
        <taxon>Basidiomycota</taxon>
        <taxon>Ustilaginomycotina</taxon>
        <taxon>Exobasidiomycetes</taxon>
        <taxon>Exobasidiales</taxon>
        <taxon>Brachybasidiaceae</taxon>
        <taxon>Meira</taxon>
    </lineage>
</organism>
<accession>A0A316V7A3</accession>
<evidence type="ECO:0000313" key="4">
    <source>
        <dbReference type="Proteomes" id="UP000245771"/>
    </source>
</evidence>
<gene>
    <name evidence="3" type="ORF">FA14DRAFT_175179</name>
</gene>
<reference evidence="3 4" key="1">
    <citation type="journal article" date="2018" name="Mol. Biol. Evol.">
        <title>Broad Genomic Sampling Reveals a Smut Pathogenic Ancestry of the Fungal Clade Ustilaginomycotina.</title>
        <authorList>
            <person name="Kijpornyongpan T."/>
            <person name="Mondo S.J."/>
            <person name="Barry K."/>
            <person name="Sandor L."/>
            <person name="Lee J."/>
            <person name="Lipzen A."/>
            <person name="Pangilinan J."/>
            <person name="LaButti K."/>
            <person name="Hainaut M."/>
            <person name="Henrissat B."/>
            <person name="Grigoriev I.V."/>
            <person name="Spatafora J.W."/>
            <person name="Aime M.C."/>
        </authorList>
    </citation>
    <scope>NUCLEOTIDE SEQUENCE [LARGE SCALE GENOMIC DNA]</scope>
    <source>
        <strain evidence="3 4">MCA 3882</strain>
    </source>
</reference>
<dbReference type="RefSeq" id="XP_025352683.1">
    <property type="nucleotide sequence ID" value="XM_025500581.1"/>
</dbReference>
<keyword evidence="4" id="KW-1185">Reference proteome</keyword>
<evidence type="ECO:0000256" key="1">
    <source>
        <dbReference type="SAM" id="Phobius"/>
    </source>
</evidence>
<name>A0A316V7A3_9BASI</name>
<dbReference type="AlphaFoldDB" id="A0A316V7A3"/>
<sequence length="205" mass="21905">MKWTQLTVIMSLVFQQACIVQVNMTPLPKVSSLGYDAEEKVRLEDDEGGASEVSTINVMMRKPAHRFYSNLYSSKLSPKPKKMRKMIKIENKDFVYDIEEEGKDMDQAIVLQKRELNGHTGAIVPYKGGGAIVPHKGGGAVVPHQGGGGNAGSTARKGFGKGAKVVAGVGGAIALGGVVAGAVGLAKHKNKRSQDGEEVQFVKRD</sequence>
<dbReference type="EMBL" id="KZ819606">
    <property type="protein sequence ID" value="PWN32381.1"/>
    <property type="molecule type" value="Genomic_DNA"/>
</dbReference>
<evidence type="ECO:0000313" key="3">
    <source>
        <dbReference type="EMBL" id="PWN32381.1"/>
    </source>
</evidence>
<feature type="chain" id="PRO_5016363442" evidence="2">
    <location>
        <begin position="20"/>
        <end position="205"/>
    </location>
</feature>
<keyword evidence="2" id="KW-0732">Signal</keyword>
<evidence type="ECO:0000256" key="2">
    <source>
        <dbReference type="SAM" id="SignalP"/>
    </source>
</evidence>
<feature type="signal peptide" evidence="2">
    <location>
        <begin position="1"/>
        <end position="19"/>
    </location>
</feature>
<keyword evidence="1" id="KW-0472">Membrane</keyword>
<dbReference type="InParanoid" id="A0A316V7A3"/>
<keyword evidence="1" id="KW-1133">Transmembrane helix</keyword>
<protein>
    <submittedName>
        <fullName evidence="3">Uncharacterized protein</fullName>
    </submittedName>
</protein>
<keyword evidence="1" id="KW-0812">Transmembrane</keyword>
<feature type="transmembrane region" description="Helical" evidence="1">
    <location>
        <begin position="165"/>
        <end position="186"/>
    </location>
</feature>
<dbReference type="Proteomes" id="UP000245771">
    <property type="component" value="Unassembled WGS sequence"/>
</dbReference>